<dbReference type="InterPro" id="IPR015422">
    <property type="entry name" value="PyrdxlP-dep_Trfase_small"/>
</dbReference>
<evidence type="ECO:0000256" key="2">
    <source>
        <dbReference type="ARBA" id="ARBA00050776"/>
    </source>
</evidence>
<accession>A0ABU4KE78</accession>
<dbReference type="InterPro" id="IPR000192">
    <property type="entry name" value="Aminotrans_V_dom"/>
</dbReference>
<feature type="domain" description="Aminotransferase class V" evidence="3">
    <location>
        <begin position="1"/>
        <end position="121"/>
    </location>
</feature>
<dbReference type="Gene3D" id="3.90.1150.10">
    <property type="entry name" value="Aspartate Aminotransferase, domain 1"/>
    <property type="match status" value="1"/>
</dbReference>
<comment type="catalytic activity">
    <reaction evidence="2">
        <text>(sulfur carrier)-H + L-cysteine = (sulfur carrier)-SH + L-alanine</text>
        <dbReference type="Rhea" id="RHEA:43892"/>
        <dbReference type="Rhea" id="RHEA-COMP:14737"/>
        <dbReference type="Rhea" id="RHEA-COMP:14739"/>
        <dbReference type="ChEBI" id="CHEBI:29917"/>
        <dbReference type="ChEBI" id="CHEBI:35235"/>
        <dbReference type="ChEBI" id="CHEBI:57972"/>
        <dbReference type="ChEBI" id="CHEBI:64428"/>
        <dbReference type="EC" id="2.8.1.7"/>
    </reaction>
</comment>
<evidence type="ECO:0000313" key="4">
    <source>
        <dbReference type="EMBL" id="MDX2295645.1"/>
    </source>
</evidence>
<keyword evidence="4" id="KW-0808">Transferase</keyword>
<evidence type="ECO:0000256" key="1">
    <source>
        <dbReference type="ARBA" id="ARBA00001933"/>
    </source>
</evidence>
<comment type="cofactor">
    <cofactor evidence="1">
        <name>pyridoxal 5'-phosphate</name>
        <dbReference type="ChEBI" id="CHEBI:597326"/>
    </cofactor>
</comment>
<protein>
    <submittedName>
        <fullName evidence="4">Aminotransferase class V-fold PLP-dependent enzyme</fullName>
    </submittedName>
</protein>
<evidence type="ECO:0000259" key="3">
    <source>
        <dbReference type="Pfam" id="PF00266"/>
    </source>
</evidence>
<dbReference type="EMBL" id="JAWJZF010000452">
    <property type="protein sequence ID" value="MDX2295645.1"/>
    <property type="molecule type" value="Genomic_DNA"/>
</dbReference>
<dbReference type="RefSeq" id="WP_319011843.1">
    <property type="nucleotide sequence ID" value="NZ_JAWJZF010000452.1"/>
</dbReference>
<reference evidence="4 5" key="1">
    <citation type="submission" date="2023-10" db="EMBL/GenBank/DDBJ databases">
        <authorList>
            <person name="Wang X.X."/>
        </authorList>
    </citation>
    <scope>NUCLEOTIDE SEQUENCE [LARGE SCALE GENOMIC DNA]</scope>
    <source>
        <strain evidence="4 5">NBRC 12816</strain>
    </source>
</reference>
<organism evidence="4 5">
    <name type="scientific">Streptomyces roseolus</name>
    <dbReference type="NCBI Taxonomy" id="67358"/>
    <lineage>
        <taxon>Bacteria</taxon>
        <taxon>Bacillati</taxon>
        <taxon>Actinomycetota</taxon>
        <taxon>Actinomycetes</taxon>
        <taxon>Kitasatosporales</taxon>
        <taxon>Streptomycetaceae</taxon>
        <taxon>Streptomyces</taxon>
    </lineage>
</organism>
<comment type="caution">
    <text evidence="4">The sequence shown here is derived from an EMBL/GenBank/DDBJ whole genome shotgun (WGS) entry which is preliminary data.</text>
</comment>
<evidence type="ECO:0000313" key="5">
    <source>
        <dbReference type="Proteomes" id="UP001278571"/>
    </source>
</evidence>
<keyword evidence="4" id="KW-0032">Aminotransferase</keyword>
<keyword evidence="5" id="KW-1185">Reference proteome</keyword>
<gene>
    <name evidence="4" type="ORF">R2363_26170</name>
</gene>
<dbReference type="Pfam" id="PF00266">
    <property type="entry name" value="Aminotran_5"/>
    <property type="match status" value="1"/>
</dbReference>
<dbReference type="SUPFAM" id="SSF53383">
    <property type="entry name" value="PLP-dependent transferases"/>
    <property type="match status" value="1"/>
</dbReference>
<dbReference type="Proteomes" id="UP001278571">
    <property type="component" value="Unassembled WGS sequence"/>
</dbReference>
<feature type="non-terminal residue" evidence="4">
    <location>
        <position position="1"/>
    </location>
</feature>
<dbReference type="GO" id="GO:0008483">
    <property type="term" value="F:transaminase activity"/>
    <property type="evidence" value="ECO:0007669"/>
    <property type="project" value="UniProtKB-KW"/>
</dbReference>
<proteinExistence type="predicted"/>
<dbReference type="InterPro" id="IPR015424">
    <property type="entry name" value="PyrdxlP-dep_Trfase"/>
</dbReference>
<dbReference type="PANTHER" id="PTHR11601:SF34">
    <property type="entry name" value="CYSTEINE DESULFURASE"/>
    <property type="match status" value="1"/>
</dbReference>
<name>A0ABU4KE78_9ACTN</name>
<dbReference type="PANTHER" id="PTHR11601">
    <property type="entry name" value="CYSTEINE DESULFURYLASE FAMILY MEMBER"/>
    <property type="match status" value="1"/>
</dbReference>
<sequence>GFAKALEIATAQYTTESAYIYDLKVYMMEQLTKHIPGVAFNGDPLGKSLYAVLSVSFPKTEKSEMILFNLDIHHICASGGSACTSGADQGSHVIRAINNNPNQVTVRFSFSKHNTKAEIDTVVEKLKELI</sequence>